<sequence>MQKEYGVQFQWTVFPLHPDIPEEGVEIRDFFGGKGYDLDAMQARLVTVAEQEGLPLGSRTRISNGTRAQEVGKFAEQSGRFLEYQKAMYHAYFVEGKNIARVEELLAVAEKVGLPVDETRRVLEEGRFRAAVNRDWDRSRDLGITGVPAFVYRGRMMVGFQHYADFVRFIEKW</sequence>
<dbReference type="InterPro" id="IPR001853">
    <property type="entry name" value="DSBA-like_thioredoxin_dom"/>
</dbReference>
<dbReference type="EMBL" id="JAEMHM010000017">
    <property type="protein sequence ID" value="MBJ6726775.1"/>
    <property type="molecule type" value="Genomic_DNA"/>
</dbReference>
<dbReference type="InterPro" id="IPR036249">
    <property type="entry name" value="Thioredoxin-like_sf"/>
</dbReference>
<evidence type="ECO:0000259" key="1">
    <source>
        <dbReference type="Pfam" id="PF01323"/>
    </source>
</evidence>
<keyword evidence="3" id="KW-1185">Reference proteome</keyword>
<evidence type="ECO:0000313" key="2">
    <source>
        <dbReference type="EMBL" id="MBJ6726775.1"/>
    </source>
</evidence>
<dbReference type="SUPFAM" id="SSF52833">
    <property type="entry name" value="Thioredoxin-like"/>
    <property type="match status" value="1"/>
</dbReference>
<protein>
    <submittedName>
        <fullName evidence="2">DsbA family protein</fullName>
    </submittedName>
</protein>
<reference evidence="2" key="1">
    <citation type="submission" date="2020-12" db="EMBL/GenBank/DDBJ databases">
        <title>Geomonas sp. Red875, isolated from river sediment.</title>
        <authorList>
            <person name="Xu Z."/>
            <person name="Zhang Z."/>
            <person name="Masuda Y."/>
            <person name="Itoh H."/>
            <person name="Senoo K."/>
        </authorList>
    </citation>
    <scope>NUCLEOTIDE SEQUENCE</scope>
    <source>
        <strain evidence="2">Red875</strain>
    </source>
</reference>
<dbReference type="Pfam" id="PF01323">
    <property type="entry name" value="DSBA"/>
    <property type="match status" value="1"/>
</dbReference>
<organism evidence="2 3">
    <name type="scientific">Geomesophilobacter sediminis</name>
    <dbReference type="NCBI Taxonomy" id="2798584"/>
    <lineage>
        <taxon>Bacteria</taxon>
        <taxon>Pseudomonadati</taxon>
        <taxon>Thermodesulfobacteriota</taxon>
        <taxon>Desulfuromonadia</taxon>
        <taxon>Geobacterales</taxon>
        <taxon>Geobacteraceae</taxon>
        <taxon>Geomesophilobacter</taxon>
    </lineage>
</organism>
<dbReference type="GO" id="GO:0016491">
    <property type="term" value="F:oxidoreductase activity"/>
    <property type="evidence" value="ECO:0007669"/>
    <property type="project" value="InterPro"/>
</dbReference>
<proteinExistence type="predicted"/>
<name>A0A8J7S9G2_9BACT</name>
<gene>
    <name evidence="2" type="ORF">JFN93_18855</name>
</gene>
<feature type="domain" description="DSBA-like thioredoxin" evidence="1">
    <location>
        <begin position="2"/>
        <end position="169"/>
    </location>
</feature>
<dbReference type="AlphaFoldDB" id="A0A8J7S9G2"/>
<evidence type="ECO:0000313" key="3">
    <source>
        <dbReference type="Proteomes" id="UP000636888"/>
    </source>
</evidence>
<dbReference type="Proteomes" id="UP000636888">
    <property type="component" value="Unassembled WGS sequence"/>
</dbReference>
<accession>A0A8J7S9G2</accession>
<comment type="caution">
    <text evidence="2">The sequence shown here is derived from an EMBL/GenBank/DDBJ whole genome shotgun (WGS) entry which is preliminary data.</text>
</comment>
<dbReference type="PANTHER" id="PTHR13887">
    <property type="entry name" value="GLUTATHIONE S-TRANSFERASE KAPPA"/>
    <property type="match status" value="1"/>
</dbReference>
<dbReference type="PANTHER" id="PTHR13887:SF41">
    <property type="entry name" value="THIOREDOXIN SUPERFAMILY PROTEIN"/>
    <property type="match status" value="1"/>
</dbReference>
<dbReference type="Gene3D" id="3.40.30.10">
    <property type="entry name" value="Glutaredoxin"/>
    <property type="match status" value="1"/>
</dbReference>